<dbReference type="Pfam" id="PF07969">
    <property type="entry name" value="Amidohydro_3"/>
    <property type="match status" value="1"/>
</dbReference>
<dbReference type="Gene3D" id="2.30.40.10">
    <property type="entry name" value="Urease, subunit C, domain 1"/>
    <property type="match status" value="1"/>
</dbReference>
<dbReference type="Gene3D" id="3.20.20.140">
    <property type="entry name" value="Metal-dependent hydrolases"/>
    <property type="match status" value="1"/>
</dbReference>
<dbReference type="GO" id="GO:0046872">
    <property type="term" value="F:metal ion binding"/>
    <property type="evidence" value="ECO:0007669"/>
    <property type="project" value="UniProtKB-KW"/>
</dbReference>
<evidence type="ECO:0000259" key="3">
    <source>
        <dbReference type="Pfam" id="PF07969"/>
    </source>
</evidence>
<protein>
    <submittedName>
        <fullName evidence="4">Cytosine deaminase</fullName>
    </submittedName>
</protein>
<evidence type="ECO:0000313" key="5">
    <source>
        <dbReference type="Proteomes" id="UP000220768"/>
    </source>
</evidence>
<dbReference type="SUPFAM" id="SSF51338">
    <property type="entry name" value="Composite domain of metallo-dependent hydrolases"/>
    <property type="match status" value="1"/>
</dbReference>
<gene>
    <name evidence="4" type="ORF">CO666_13315</name>
</gene>
<dbReference type="GO" id="GO:0035888">
    <property type="term" value="F:isoguanine deaminase activity"/>
    <property type="evidence" value="ECO:0007669"/>
    <property type="project" value="TreeGrafter"/>
</dbReference>
<dbReference type="InterPro" id="IPR011059">
    <property type="entry name" value="Metal-dep_hydrolase_composite"/>
</dbReference>
<dbReference type="RefSeq" id="WP_097612597.1">
    <property type="nucleotide sequence ID" value="NZ_NWSV01000007.1"/>
</dbReference>
<sequence>MTYSFISPPNAGRFVLSNATLPAAAVAGYDAPAVEGLVKADIVITDGVVSAVLAPGEAPVEIARSDLKDGMVWPCFADMHTHLDKGHIWPRNANTDGTFMAALEAVRTDREAHWSAADVRKRMEFSLRCAYAHGTSLIRTHLDSLAPQHRISFEVFAELREVWRDRIALQAVALFPMENMADAAYFADLVTVVREKAGLIGGVTRMSADLDSQLDTLFRAAADNGLDVDLHVDETDDPAAESLKAIAQAVLRNRFDGRVTAGHCCSLARQDEETAKRTVELVAQAGLSIVSLPMCNMYLQDRYPGRTPRWRGVTLFKELAAAGVATAVASDNTRDPFYAYGDLDPVEVFREAVRILHLDHPLDTAARVVTTSPADILGRPDMGRIAVGSAADLVLFSARRWSEFLSRPQSDRVVLRRGKVIDRSLPDYRELDSVVGA</sequence>
<organism evidence="4 5">
    <name type="scientific">Rhizobium chutanense</name>
    <dbReference type="NCBI Taxonomy" id="2035448"/>
    <lineage>
        <taxon>Bacteria</taxon>
        <taxon>Pseudomonadati</taxon>
        <taxon>Pseudomonadota</taxon>
        <taxon>Alphaproteobacteria</taxon>
        <taxon>Hyphomicrobiales</taxon>
        <taxon>Rhizobiaceae</taxon>
        <taxon>Rhizobium/Agrobacterium group</taxon>
        <taxon>Rhizobium</taxon>
    </lineage>
</organism>
<name>A0A2A6JCF6_9HYPH</name>
<dbReference type="PANTHER" id="PTHR32027">
    <property type="entry name" value="CYTOSINE DEAMINASE"/>
    <property type="match status" value="1"/>
</dbReference>
<keyword evidence="1" id="KW-0479">Metal-binding</keyword>
<dbReference type="FunFam" id="3.20.20.140:FF:000019">
    <property type="entry name" value="Cytosine deaminase"/>
    <property type="match status" value="1"/>
</dbReference>
<dbReference type="InterPro" id="IPR013108">
    <property type="entry name" value="Amidohydro_3"/>
</dbReference>
<evidence type="ECO:0000313" key="4">
    <source>
        <dbReference type="EMBL" id="PDT03554.1"/>
    </source>
</evidence>
<evidence type="ECO:0000256" key="2">
    <source>
        <dbReference type="ARBA" id="ARBA00022801"/>
    </source>
</evidence>
<dbReference type="PANTHER" id="PTHR32027:SF0">
    <property type="entry name" value="CYTOSINE DEAMINASE"/>
    <property type="match status" value="1"/>
</dbReference>
<evidence type="ECO:0000256" key="1">
    <source>
        <dbReference type="ARBA" id="ARBA00022723"/>
    </source>
</evidence>
<dbReference type="CDD" id="cd01293">
    <property type="entry name" value="Bact_CD"/>
    <property type="match status" value="1"/>
</dbReference>
<reference evidence="4 5" key="1">
    <citation type="submission" date="2017-09" db="EMBL/GenBank/DDBJ databases">
        <title>Comparative genomics of rhizobia isolated from Phaseolus vulgaris in China.</title>
        <authorList>
            <person name="Tong W."/>
        </authorList>
    </citation>
    <scope>NUCLEOTIDE SEQUENCE [LARGE SCALE GENOMIC DNA]</scope>
    <source>
        <strain evidence="4 5">C5</strain>
    </source>
</reference>
<dbReference type="AlphaFoldDB" id="A0A2A6JCF6"/>
<keyword evidence="5" id="KW-1185">Reference proteome</keyword>
<comment type="caution">
    <text evidence="4">The sequence shown here is derived from an EMBL/GenBank/DDBJ whole genome shotgun (WGS) entry which is preliminary data.</text>
</comment>
<dbReference type="InterPro" id="IPR032466">
    <property type="entry name" value="Metal_Hydrolase"/>
</dbReference>
<dbReference type="SUPFAM" id="SSF51556">
    <property type="entry name" value="Metallo-dependent hydrolases"/>
    <property type="match status" value="1"/>
</dbReference>
<dbReference type="InterPro" id="IPR052349">
    <property type="entry name" value="Metallo-hydrolase_Enzymes"/>
</dbReference>
<dbReference type="EMBL" id="NWSV01000007">
    <property type="protein sequence ID" value="PDT03554.1"/>
    <property type="molecule type" value="Genomic_DNA"/>
</dbReference>
<proteinExistence type="predicted"/>
<dbReference type="GO" id="GO:0004131">
    <property type="term" value="F:cytosine deaminase activity"/>
    <property type="evidence" value="ECO:0007669"/>
    <property type="project" value="TreeGrafter"/>
</dbReference>
<feature type="domain" description="Amidohydrolase 3" evidence="3">
    <location>
        <begin position="160"/>
        <end position="419"/>
    </location>
</feature>
<accession>A0A2A6JCF6</accession>
<keyword evidence="2" id="KW-0378">Hydrolase</keyword>
<dbReference type="GO" id="GO:0006209">
    <property type="term" value="P:cytosine catabolic process"/>
    <property type="evidence" value="ECO:0007669"/>
    <property type="project" value="TreeGrafter"/>
</dbReference>
<dbReference type="NCBIfam" id="NF005759">
    <property type="entry name" value="PRK07583.1"/>
    <property type="match status" value="1"/>
</dbReference>
<dbReference type="Proteomes" id="UP000220768">
    <property type="component" value="Unassembled WGS sequence"/>
</dbReference>